<name>A0A0B6RXI3_BURPL</name>
<protein>
    <recommendedName>
        <fullName evidence="3">Tat pathway signal protein</fullName>
    </recommendedName>
</protein>
<dbReference type="EMBL" id="CP002581">
    <property type="protein sequence ID" value="AJK50087.1"/>
    <property type="molecule type" value="Genomic_DNA"/>
</dbReference>
<accession>A0A0B6RXI3</accession>
<evidence type="ECO:0000313" key="1">
    <source>
        <dbReference type="EMBL" id="AJK50087.1"/>
    </source>
</evidence>
<dbReference type="AlphaFoldDB" id="A0A0B6RXI3"/>
<reference evidence="2" key="1">
    <citation type="submission" date="2011-03" db="EMBL/GenBank/DDBJ databases">
        <authorList>
            <person name="Voget S."/>
            <person name="Streit W.R."/>
            <person name="Jaeger K.E."/>
            <person name="Daniel R."/>
        </authorList>
    </citation>
    <scope>NUCLEOTIDE SEQUENCE [LARGE SCALE GENOMIC DNA]</scope>
    <source>
        <strain evidence="2">PG1</strain>
    </source>
</reference>
<sequence length="394" mass="43499">MSTTIDIATYTVCFSGTACTRDEGEVTRIGSDRRIYCPETGYIPVRLHNEISGDLFSTASSVVVRGVGNNDWAQLRSFCEPLRVDGPLEVPDDLLREARKYASVDNQHSYIDAAHAWSATALALHGANLAVDSGARRFNFIGHSRGAVESIMAAWFLYAYGPREIPVNIFAIDPVPGPGNWYGILTQLPPNVEHYVGVYAWDHLDKGFTALVPRPNGPMTGRADAVHLGEKWYTLADGCQLRDPLEADTETAQPERYKLYACRGRHSTVAGNTTGDGQYDPARLGRHVAPVPKLVYKMARAYLAEWGTRFLAGSEVGERVEALRRQIHTDHTEFDAMGGGAIRTHRGRLVSASSGRAFWKTSYFEDVVGDPPYTLSYPVTPERTGAGWVNWTFL</sequence>
<dbReference type="InterPro" id="IPR029058">
    <property type="entry name" value="AB_hydrolase_fold"/>
</dbReference>
<dbReference type="KEGG" id="bgp:BGL_2c20230"/>
<evidence type="ECO:0000313" key="2">
    <source>
        <dbReference type="Proteomes" id="UP000031838"/>
    </source>
</evidence>
<gene>
    <name evidence="1" type="ORF">BGL_2c20230</name>
</gene>
<dbReference type="SUPFAM" id="SSF53474">
    <property type="entry name" value="alpha/beta-Hydrolases"/>
    <property type="match status" value="1"/>
</dbReference>
<dbReference type="HOGENOM" id="CLU_034459_0_0_4"/>
<dbReference type="RefSeq" id="WP_042628402.1">
    <property type="nucleotide sequence ID" value="NZ_CP002581.1"/>
</dbReference>
<reference evidence="1 2" key="2">
    <citation type="journal article" date="2016" name="Appl. Microbiol. Biotechnol.">
        <title>Mutations improving production and secretion of extracellular lipase by Burkholderia glumae PG1.</title>
        <authorList>
            <person name="Knapp A."/>
            <person name="Voget S."/>
            <person name="Gao R."/>
            <person name="Zaburannyi N."/>
            <person name="Krysciak D."/>
            <person name="Breuer M."/>
            <person name="Hauer B."/>
            <person name="Streit W.R."/>
            <person name="Muller R."/>
            <person name="Daniel R."/>
            <person name="Jaeger K.E."/>
        </authorList>
    </citation>
    <scope>NUCLEOTIDE SEQUENCE [LARGE SCALE GENOMIC DNA]</scope>
    <source>
        <strain evidence="1 2">PG1</strain>
    </source>
</reference>
<evidence type="ECO:0008006" key="3">
    <source>
        <dbReference type="Google" id="ProtNLM"/>
    </source>
</evidence>
<keyword evidence="2" id="KW-1185">Reference proteome</keyword>
<dbReference type="Proteomes" id="UP000031838">
    <property type="component" value="Chromosome 2"/>
</dbReference>
<organism evidence="1 2">
    <name type="scientific">Burkholderia plantarii</name>
    <dbReference type="NCBI Taxonomy" id="41899"/>
    <lineage>
        <taxon>Bacteria</taxon>
        <taxon>Pseudomonadati</taxon>
        <taxon>Pseudomonadota</taxon>
        <taxon>Betaproteobacteria</taxon>
        <taxon>Burkholderiales</taxon>
        <taxon>Burkholderiaceae</taxon>
        <taxon>Burkholderia</taxon>
    </lineage>
</organism>
<proteinExistence type="predicted"/>